<reference evidence="2" key="2">
    <citation type="submission" date="2021-06" db="EMBL/GenBank/DDBJ databases">
        <authorList>
            <person name="Diorio-Toth L."/>
        </authorList>
    </citation>
    <scope>NUCLEOTIDE SEQUENCE</scope>
    <source>
        <strain evidence="2">AJ_351</strain>
    </source>
</reference>
<reference evidence="2" key="1">
    <citation type="journal article" date="2019" name="Nat. Commun.">
        <title>Spatiotemporal dynamics of multidrug resistant bacteria on intensive care unit surfaces.</title>
        <authorList>
            <person name="D'Souza A.W."/>
            <person name="Potter R.F."/>
            <person name="Wallace M."/>
            <person name="Shupe A."/>
            <person name="Patel S."/>
            <person name="Sun X."/>
            <person name="Gul D."/>
            <person name="Kwon J.H."/>
            <person name="Andleeb S."/>
            <person name="Burnham C.D."/>
            <person name="Dantas G."/>
        </authorList>
    </citation>
    <scope>NUCLEOTIDE SEQUENCE</scope>
    <source>
        <strain evidence="2">AJ_351</strain>
    </source>
</reference>
<sequence>MLISARYIDVEWNATKQVKKVFYGSPIEIIKKSENNFFIETITFPKRFFYFAFRIEEPISNPPYFLFNEIKEDLLEIIDPKTGENWWIAKGRWISESKKRNYGNKYVHESFRTAGRLELHINDITIEISNRTNNFSVEEMEFFLTDFKNELWSIILNSESVVNAELQKSTPNIFNEDTILYVENCLNSVQKILNDPKFFLVENQQLVIKKKVKPVRRTFRELTTKPNSKTFTSRIHDKSYNNSENRYIHFCTEKLFFIFNKMLQVVERSNIQFSNMAKIYFEESDRLKNSDFKIIDKDLFIQEAYEIKQRSLNFYTELEKLNNNLLPSFLDEILKLNSKILNRNESGNEKLITYRFTLDQIFEYLDHSIQSRFLNGKEFETHPEYHIYNGKYLVVEFPDFIFNVLSKYINSDREISITGNFIWEECEDFYKFTCCNIKKIKGFDRVTYITHQLRLGKKLDNSNDLFFCNNLNGIEYGGKNKRTLKVKYPFEIADNFNDSNYINCIFEISGLANYIKYDNYDFLNWLEINSIKLIDSPLLSDLNKKRKDFKKYERANWQVAYDIHEKKDINHEARLLKHRAIYFENLSNKYSELEGKINSIINKVRKYKLNFRSLNVSKSSHFPNSMVFIQNPNYSSFYNSFKKFLLNSNLNLNQVDQLIEIEKMGLVNISKLYERWVLIKIIKILINDFGFSFISNWQDKLIKAIHDNKYNVEFKAEMPDRQINVTLTYEKVFSNDRRPDFVIDFEYYKYHYNKNNKEWYFEIPPSISRLVIDAKFFDDSSEDHINSTLDELVDIKGYDDNNINRVYIIHPGKGIIKRKTSPLIWSSSCDYGHNAKVINTQTILEKFIARTRSSNHKQGHICFIPSKSIEGSIDNLKRLLLLHIQHVTTVLYSKKENGIHLDWHNYFCTTCSANRDELIVTPKPTRKGISFNIKCKSCYSEFVENFCYNCKTRLFKNGTKWTYHRTYSENTTHCRCPNCNADLYQLTNMDKF</sequence>
<name>A0A8F6MGA7_ACIJU</name>
<feature type="coiled-coil region" evidence="1">
    <location>
        <begin position="583"/>
        <end position="610"/>
    </location>
</feature>
<protein>
    <submittedName>
        <fullName evidence="2">Uncharacterized protein</fullName>
    </submittedName>
</protein>
<dbReference type="AlphaFoldDB" id="A0A8F6MGA7"/>
<gene>
    <name evidence="2" type="ORF">EGT69_008135</name>
</gene>
<dbReference type="EMBL" id="CP078018">
    <property type="protein sequence ID" value="QXR26315.1"/>
    <property type="molecule type" value="Genomic_DNA"/>
</dbReference>
<dbReference type="Proteomes" id="UP000279359">
    <property type="component" value="Chromosome"/>
</dbReference>
<dbReference type="RefSeq" id="WP_125298190.1">
    <property type="nucleotide sequence ID" value="NZ_CP078018.1"/>
</dbReference>
<organism evidence="2">
    <name type="scientific">Acinetobacter junii</name>
    <dbReference type="NCBI Taxonomy" id="40215"/>
    <lineage>
        <taxon>Bacteria</taxon>
        <taxon>Pseudomonadati</taxon>
        <taxon>Pseudomonadota</taxon>
        <taxon>Gammaproteobacteria</taxon>
        <taxon>Moraxellales</taxon>
        <taxon>Moraxellaceae</taxon>
        <taxon>Acinetobacter</taxon>
    </lineage>
</organism>
<evidence type="ECO:0000256" key="1">
    <source>
        <dbReference type="SAM" id="Coils"/>
    </source>
</evidence>
<keyword evidence="1" id="KW-0175">Coiled coil</keyword>
<evidence type="ECO:0000313" key="2">
    <source>
        <dbReference type="EMBL" id="QXR26315.1"/>
    </source>
</evidence>
<proteinExistence type="predicted"/>
<accession>A0A8F6MGA7</accession>